<dbReference type="OrthoDB" id="9793451at2"/>
<dbReference type="PANTHER" id="PTHR43280">
    <property type="entry name" value="ARAC-FAMILY TRANSCRIPTIONAL REGULATOR"/>
    <property type="match status" value="1"/>
</dbReference>
<dbReference type="InterPro" id="IPR037923">
    <property type="entry name" value="HTH-like"/>
</dbReference>
<dbReference type="GO" id="GO:0003700">
    <property type="term" value="F:DNA-binding transcription factor activity"/>
    <property type="evidence" value="ECO:0007669"/>
    <property type="project" value="InterPro"/>
</dbReference>
<dbReference type="InterPro" id="IPR003313">
    <property type="entry name" value="AraC-bd"/>
</dbReference>
<dbReference type="Pfam" id="PF12833">
    <property type="entry name" value="HTH_18"/>
    <property type="match status" value="1"/>
</dbReference>
<dbReference type="PROSITE" id="PS01124">
    <property type="entry name" value="HTH_ARAC_FAMILY_2"/>
    <property type="match status" value="1"/>
</dbReference>
<evidence type="ECO:0000259" key="4">
    <source>
        <dbReference type="PROSITE" id="PS01124"/>
    </source>
</evidence>
<dbReference type="PRINTS" id="PR00032">
    <property type="entry name" value="HTHARAC"/>
</dbReference>
<dbReference type="GO" id="GO:0043565">
    <property type="term" value="F:sequence-specific DNA binding"/>
    <property type="evidence" value="ECO:0007669"/>
    <property type="project" value="InterPro"/>
</dbReference>
<dbReference type="InterPro" id="IPR009057">
    <property type="entry name" value="Homeodomain-like_sf"/>
</dbReference>
<dbReference type="InterPro" id="IPR018060">
    <property type="entry name" value="HTH_AraC"/>
</dbReference>
<dbReference type="STRING" id="662367.SAMN05216167_102334"/>
<evidence type="ECO:0000256" key="1">
    <source>
        <dbReference type="ARBA" id="ARBA00023015"/>
    </source>
</evidence>
<gene>
    <name evidence="5" type="ORF">SAMN05216167_102334</name>
</gene>
<keyword evidence="1" id="KW-0805">Transcription regulation</keyword>
<reference evidence="5 6" key="1">
    <citation type="submission" date="2016-10" db="EMBL/GenBank/DDBJ databases">
        <authorList>
            <person name="de Groot N.N."/>
        </authorList>
    </citation>
    <scope>NUCLEOTIDE SEQUENCE [LARGE SCALE GENOMIC DNA]</scope>
    <source>
        <strain evidence="5 6">DSM 26130</strain>
    </source>
</reference>
<keyword evidence="6" id="KW-1185">Reference proteome</keyword>
<proteinExistence type="predicted"/>
<sequence length="299" mass="34652">MHTDFGDNHPIRPMAKDPILVYQMDERSEGVALFRLPLPMIQQYQDQPTNPHRHDHYTCFFLEEGTISTRIDFQPVIINKTSFLLSYPGQIHQVGSAYSCKGWILGFDAKLIDEGVRHVFEQSLSTITLLTLDEQEQDWFRSMLMMIDRSLHENKTYLFHHKLVQTLLNGFIYRVAAIFQLQLNDRIRDYSLRSLALTKNFRQLLTQQVLTCKKPSDYAQRLNMSASHLNDTVKSVTGFSVTYHIQQAVLAEAQRLLVYTDLSIQEIAARLGYEDPKYFIRLFGKAAGLSPTKFRKNNT</sequence>
<dbReference type="Pfam" id="PF02311">
    <property type="entry name" value="AraC_binding"/>
    <property type="match status" value="1"/>
</dbReference>
<keyword evidence="2" id="KW-0238">DNA-binding</keyword>
<name>A0A1I1LYB1_9BACT</name>
<dbReference type="SUPFAM" id="SSF46689">
    <property type="entry name" value="Homeodomain-like"/>
    <property type="match status" value="1"/>
</dbReference>
<dbReference type="Gene3D" id="1.10.10.60">
    <property type="entry name" value="Homeodomain-like"/>
    <property type="match status" value="1"/>
</dbReference>
<dbReference type="AlphaFoldDB" id="A0A1I1LYB1"/>
<dbReference type="EMBL" id="FOLQ01000002">
    <property type="protein sequence ID" value="SFC75938.1"/>
    <property type="molecule type" value="Genomic_DNA"/>
</dbReference>
<accession>A0A1I1LYB1</accession>
<evidence type="ECO:0000313" key="6">
    <source>
        <dbReference type="Proteomes" id="UP000198598"/>
    </source>
</evidence>
<dbReference type="InterPro" id="IPR020449">
    <property type="entry name" value="Tscrpt_reg_AraC-type_HTH"/>
</dbReference>
<keyword evidence="3" id="KW-0804">Transcription</keyword>
<protein>
    <submittedName>
        <fullName evidence="5">AraC-like ligand binding domain-containing protein</fullName>
    </submittedName>
</protein>
<dbReference type="Proteomes" id="UP000198598">
    <property type="component" value="Unassembled WGS sequence"/>
</dbReference>
<dbReference type="PANTHER" id="PTHR43280:SF2">
    <property type="entry name" value="HTH-TYPE TRANSCRIPTIONAL REGULATOR EXSA"/>
    <property type="match status" value="1"/>
</dbReference>
<feature type="domain" description="HTH araC/xylS-type" evidence="4">
    <location>
        <begin position="199"/>
        <end position="297"/>
    </location>
</feature>
<evidence type="ECO:0000313" key="5">
    <source>
        <dbReference type="EMBL" id="SFC75938.1"/>
    </source>
</evidence>
<dbReference type="RefSeq" id="WP_093824251.1">
    <property type="nucleotide sequence ID" value="NZ_FOLQ01000002.1"/>
</dbReference>
<dbReference type="SUPFAM" id="SSF51215">
    <property type="entry name" value="Regulatory protein AraC"/>
    <property type="match status" value="1"/>
</dbReference>
<evidence type="ECO:0000256" key="2">
    <source>
        <dbReference type="ARBA" id="ARBA00023125"/>
    </source>
</evidence>
<evidence type="ECO:0000256" key="3">
    <source>
        <dbReference type="ARBA" id="ARBA00023163"/>
    </source>
</evidence>
<organism evidence="5 6">
    <name type="scientific">Spirosoma endophyticum</name>
    <dbReference type="NCBI Taxonomy" id="662367"/>
    <lineage>
        <taxon>Bacteria</taxon>
        <taxon>Pseudomonadati</taxon>
        <taxon>Bacteroidota</taxon>
        <taxon>Cytophagia</taxon>
        <taxon>Cytophagales</taxon>
        <taxon>Cytophagaceae</taxon>
        <taxon>Spirosoma</taxon>
    </lineage>
</organism>
<dbReference type="SMART" id="SM00342">
    <property type="entry name" value="HTH_ARAC"/>
    <property type="match status" value="1"/>
</dbReference>